<evidence type="ECO:0000313" key="2">
    <source>
        <dbReference type="Proteomes" id="UP000304951"/>
    </source>
</evidence>
<reference evidence="1 2" key="1">
    <citation type="submission" date="2018-10" db="EMBL/GenBank/DDBJ databases">
        <title>Fifty Aureobasidium pullulans genomes reveal a recombining polyextremotolerant generalist.</title>
        <authorList>
            <person name="Gostincar C."/>
            <person name="Turk M."/>
            <person name="Zajc J."/>
            <person name="Gunde-Cimerman N."/>
        </authorList>
    </citation>
    <scope>NUCLEOTIDE SEQUENCE [LARGE SCALE GENOMIC DNA]</scope>
    <source>
        <strain evidence="1 2">EXF-11900</strain>
    </source>
</reference>
<accession>A0A4S8SXZ6</accession>
<name>A0A4S8SXZ6_AURPU</name>
<gene>
    <name evidence="1" type="ORF">D6D28_01308</name>
</gene>
<sequence>MSAAYMFTTNTGQTFNPPHPFNAIAGHNAASAQSFVSTPVYSVAPAQVFVANTTQTSNINTGQTMATSRPLLEHMIVSINRHKLANDDTDWTTQFPLKKLRITPVNPITIDQFIYSRLQGEIMENLRNDTDAEGLTIVWVMSTTNQLGIVRDNDSLKAAILDYQHTSKHIVQLYIIRENGDATILPEYPIISSKTCHSVQFLLQQATNHQSYSIHFLFPAAGSTDSANPAIVLYPAGLCVLYHWAQMYLECIIDDG</sequence>
<dbReference type="Proteomes" id="UP000304951">
    <property type="component" value="Unassembled WGS sequence"/>
</dbReference>
<protein>
    <submittedName>
        <fullName evidence="1">Uncharacterized protein</fullName>
    </submittedName>
</protein>
<evidence type="ECO:0000313" key="1">
    <source>
        <dbReference type="EMBL" id="THV76192.1"/>
    </source>
</evidence>
<proteinExistence type="predicted"/>
<dbReference type="AlphaFoldDB" id="A0A4S8SXZ6"/>
<dbReference type="EMBL" id="QZAF01000024">
    <property type="protein sequence ID" value="THV76192.1"/>
    <property type="molecule type" value="Genomic_DNA"/>
</dbReference>
<organism evidence="1 2">
    <name type="scientific">Aureobasidium pullulans</name>
    <name type="common">Black yeast</name>
    <name type="synonym">Pullularia pullulans</name>
    <dbReference type="NCBI Taxonomy" id="5580"/>
    <lineage>
        <taxon>Eukaryota</taxon>
        <taxon>Fungi</taxon>
        <taxon>Dikarya</taxon>
        <taxon>Ascomycota</taxon>
        <taxon>Pezizomycotina</taxon>
        <taxon>Dothideomycetes</taxon>
        <taxon>Dothideomycetidae</taxon>
        <taxon>Dothideales</taxon>
        <taxon>Saccotheciaceae</taxon>
        <taxon>Aureobasidium</taxon>
    </lineage>
</organism>
<comment type="caution">
    <text evidence="1">The sequence shown here is derived from an EMBL/GenBank/DDBJ whole genome shotgun (WGS) entry which is preliminary data.</text>
</comment>